<dbReference type="InterPro" id="IPR051092">
    <property type="entry name" value="FYVE_RhoGEF_PH"/>
</dbReference>
<reference evidence="3 4" key="1">
    <citation type="submission" date="2014-04" db="EMBL/GenBank/DDBJ databases">
        <title>Evolutionary Origins and Diversification of the Mycorrhizal Mutualists.</title>
        <authorList>
            <consortium name="DOE Joint Genome Institute"/>
            <consortium name="Mycorrhizal Genomics Consortium"/>
            <person name="Kohler A."/>
            <person name="Kuo A."/>
            <person name="Nagy L.G."/>
            <person name="Floudas D."/>
            <person name="Copeland A."/>
            <person name="Barry K.W."/>
            <person name="Cichocki N."/>
            <person name="Veneault-Fourrey C."/>
            <person name="LaButti K."/>
            <person name="Lindquist E.A."/>
            <person name="Lipzen A."/>
            <person name="Lundell T."/>
            <person name="Morin E."/>
            <person name="Murat C."/>
            <person name="Riley R."/>
            <person name="Ohm R."/>
            <person name="Sun H."/>
            <person name="Tunlid A."/>
            <person name="Henrissat B."/>
            <person name="Grigoriev I.V."/>
            <person name="Hibbett D.S."/>
            <person name="Martin F."/>
        </authorList>
    </citation>
    <scope>NUCLEOTIDE SEQUENCE [LARGE SCALE GENOMIC DNA]</scope>
    <source>
        <strain evidence="3 4">Koide BX008</strain>
    </source>
</reference>
<dbReference type="PANTHER" id="PTHR12673:SF270">
    <property type="entry name" value="FYVE-TYPE DOMAIN-CONTAINING PROTEIN"/>
    <property type="match status" value="1"/>
</dbReference>
<sequence length="984" mass="108370">MSSAVVTLSPIAASPVCSPQPTFHQEISDCEVPPGSLACSAYIIAPTSTSTLPEHIATRLLSIEQSRVLKEPLAPLSTLSTSASFPFLTLQYKSRATTDLQDTEKSVLAMTQKRRSFSESSLGSQQVTKYSSDNPDTAAAPPATVSPQCRANFHILHGPNIEDDEDCIEPTSSERPQNDCKGSKDRIRRFYALRELLSTEFGYLNDLRALVTVYLHSPSTMTDHTPYSVRSSSSLVNSNWVGSYSNAQASDSSNTNMHGKGFSKPALLGFFSEDELVLLGRNAKSVLQFHERFLRELELIMEPFGITINTEQDNDRPIAAIPVDLDEAIQVAAQQFVKEAPSFHVYQDFCAAHLEALEIVRTKQHQHPLEWDTFERHCSLVLSARAGVASEPPSSGGLPEELNKTLSVKKRKRTASLTALDGAFRSLRAFASKEQIPVQLGRNDGYGPRLTFVDYMIKPVQRICKYPLLLAQLQKRGSLQEIKSNADTIVERSVKAMKNVVGAVDEARHKKDVESKSSLIASRILLSAASGYPHHLSEVFLSSLGTCLLAGSLDIIHYSPTKPRNDLNNLKAKYLGAFLYPGGYLILARVKGKIYEPRHWFSSANFDLRDITEDIALLSSSFCLHSENDLFEFAAACPKEKDIWLKSIRNSLEHSAIWACEPVSSLGMQNHWVPRSDEFENDIPPALSNPGSFLDQRSLQHGLGFTQINTPSVPSAHRASSFVSLKAMFSQGEDSNTIYRSSVSARQQTDVGLQDVLSQACLGVRAYNAGEELFQVPKTAESLVRSSSSISVRSLAGLSRLESVRISRHISPAGTGTTARWELLEAKSTILRARNCKSNYIVDCSSSEQSLPLLPDSEGFKPDSLGYSATDNAESFTRVLFYNMRGFFQSQSVSDVDLGAASHCSSGEKHPSLLRAKTTGNVFRRLSMKTPLYRGRSTVPGDGPEAALEVPAGKDIPVRRRTISRWPPTLDNVKRVSMLQLFHS</sequence>
<evidence type="ECO:0000256" key="1">
    <source>
        <dbReference type="SAM" id="MobiDB-lite"/>
    </source>
</evidence>
<evidence type="ECO:0000313" key="3">
    <source>
        <dbReference type="EMBL" id="KIL70246.1"/>
    </source>
</evidence>
<dbReference type="AlphaFoldDB" id="A0A0C2XL41"/>
<gene>
    <name evidence="3" type="ORF">M378DRAFT_7144</name>
</gene>
<organism evidence="3 4">
    <name type="scientific">Amanita muscaria (strain Koide BX008)</name>
    <dbReference type="NCBI Taxonomy" id="946122"/>
    <lineage>
        <taxon>Eukaryota</taxon>
        <taxon>Fungi</taxon>
        <taxon>Dikarya</taxon>
        <taxon>Basidiomycota</taxon>
        <taxon>Agaricomycotina</taxon>
        <taxon>Agaricomycetes</taxon>
        <taxon>Agaricomycetidae</taxon>
        <taxon>Agaricales</taxon>
        <taxon>Pluteineae</taxon>
        <taxon>Amanitaceae</taxon>
        <taxon>Amanita</taxon>
    </lineage>
</organism>
<dbReference type="InterPro" id="IPR035899">
    <property type="entry name" value="DBL_dom_sf"/>
</dbReference>
<evidence type="ECO:0000313" key="4">
    <source>
        <dbReference type="Proteomes" id="UP000054549"/>
    </source>
</evidence>
<dbReference type="EMBL" id="KN818224">
    <property type="protein sequence ID" value="KIL70246.1"/>
    <property type="molecule type" value="Genomic_DNA"/>
</dbReference>
<dbReference type="GO" id="GO:0005085">
    <property type="term" value="F:guanyl-nucleotide exchange factor activity"/>
    <property type="evidence" value="ECO:0007669"/>
    <property type="project" value="InterPro"/>
</dbReference>
<dbReference type="GO" id="GO:0005737">
    <property type="term" value="C:cytoplasm"/>
    <property type="evidence" value="ECO:0007669"/>
    <property type="project" value="TreeGrafter"/>
</dbReference>
<proteinExistence type="predicted"/>
<dbReference type="InParanoid" id="A0A0C2XL41"/>
<dbReference type="SMART" id="SM00325">
    <property type="entry name" value="RhoGEF"/>
    <property type="match status" value="1"/>
</dbReference>
<dbReference type="Gene3D" id="1.20.900.10">
    <property type="entry name" value="Dbl homology (DH) domain"/>
    <property type="match status" value="1"/>
</dbReference>
<evidence type="ECO:0000259" key="2">
    <source>
        <dbReference type="PROSITE" id="PS50010"/>
    </source>
</evidence>
<protein>
    <recommendedName>
        <fullName evidence="2">DH domain-containing protein</fullName>
    </recommendedName>
</protein>
<dbReference type="OrthoDB" id="1716625at2759"/>
<dbReference type="InterPro" id="IPR000219">
    <property type="entry name" value="DH_dom"/>
</dbReference>
<name>A0A0C2XL41_AMAMK</name>
<accession>A0A0C2XL41</accession>
<feature type="domain" description="DH" evidence="2">
    <location>
        <begin position="188"/>
        <end position="507"/>
    </location>
</feature>
<dbReference type="HOGENOM" id="CLU_302841_0_0_1"/>
<feature type="region of interest" description="Disordered" evidence="1">
    <location>
        <begin position="112"/>
        <end position="144"/>
    </location>
</feature>
<keyword evidence="4" id="KW-1185">Reference proteome</keyword>
<dbReference type="PANTHER" id="PTHR12673">
    <property type="entry name" value="FACIOGENITAL DYSPLASIA PROTEIN"/>
    <property type="match status" value="1"/>
</dbReference>
<dbReference type="Pfam" id="PF00621">
    <property type="entry name" value="RhoGEF"/>
    <property type="match status" value="2"/>
</dbReference>
<dbReference type="PROSITE" id="PS50010">
    <property type="entry name" value="DH_2"/>
    <property type="match status" value="1"/>
</dbReference>
<feature type="compositionally biased region" description="Polar residues" evidence="1">
    <location>
        <begin position="118"/>
        <end position="135"/>
    </location>
</feature>
<dbReference type="STRING" id="946122.A0A0C2XL41"/>
<dbReference type="SUPFAM" id="SSF48065">
    <property type="entry name" value="DBL homology domain (DH-domain)"/>
    <property type="match status" value="1"/>
</dbReference>
<dbReference type="Proteomes" id="UP000054549">
    <property type="component" value="Unassembled WGS sequence"/>
</dbReference>